<dbReference type="AlphaFoldDB" id="A0A9Q9T234"/>
<accession>A0A9Q9T234</accession>
<sequence>MVSFRSALPLLVVSAVLVSGSLAGCSADADADAAARPTSSPKPASEARPAGGATDPMEEDRSAAAICGQISALSTISLNATVGRSQGELSEAQYQALIAAERFGYEHLSSSDDELDDAIDYAHEYLDAHPAPQSGPALEMNPEWELVGRTLNTACQRAGSNVVSTAQYGG</sequence>
<evidence type="ECO:0000256" key="2">
    <source>
        <dbReference type="SAM" id="SignalP"/>
    </source>
</evidence>
<feature type="chain" id="PRO_5040154873" description="CAP domain-containing protein" evidence="2">
    <location>
        <begin position="24"/>
        <end position="170"/>
    </location>
</feature>
<name>A0A9Q9T234_9MICO</name>
<dbReference type="Proteomes" id="UP001062223">
    <property type="component" value="Chromosome"/>
</dbReference>
<reference evidence="3" key="1">
    <citation type="submission" date="2022-09" db="EMBL/GenBank/DDBJ databases">
        <title>Taxonomy of Curtobacterium flaccumfaciens.</title>
        <authorList>
            <person name="Osdaghi E."/>
            <person name="Taghavi S.M."/>
            <person name="Hamidizade M."/>
            <person name="Abachi H."/>
            <person name="Fazliarab A."/>
            <person name="Baeyen S."/>
            <person name="Portier P."/>
            <person name="Van Vaerenbergh J."/>
            <person name="Jacques M.-A."/>
        </authorList>
    </citation>
    <scope>NUCLEOTIDE SEQUENCE</scope>
    <source>
        <strain evidence="3">AGQB46</strain>
    </source>
</reference>
<protein>
    <recommendedName>
        <fullName evidence="5">CAP domain-containing protein</fullName>
    </recommendedName>
</protein>
<keyword evidence="2" id="KW-0732">Signal</keyword>
<gene>
    <name evidence="3" type="ORF">OE229_09085</name>
</gene>
<evidence type="ECO:0000313" key="3">
    <source>
        <dbReference type="EMBL" id="UYC79311.1"/>
    </source>
</evidence>
<dbReference type="RefSeq" id="WP_262137546.1">
    <property type="nucleotide sequence ID" value="NZ_CP106879.1"/>
</dbReference>
<evidence type="ECO:0000256" key="1">
    <source>
        <dbReference type="SAM" id="MobiDB-lite"/>
    </source>
</evidence>
<organism evidence="3 4">
    <name type="scientific">Curtobacterium poinsettiae</name>
    <dbReference type="NCBI Taxonomy" id="159612"/>
    <lineage>
        <taxon>Bacteria</taxon>
        <taxon>Bacillati</taxon>
        <taxon>Actinomycetota</taxon>
        <taxon>Actinomycetes</taxon>
        <taxon>Micrococcales</taxon>
        <taxon>Microbacteriaceae</taxon>
        <taxon>Curtobacterium</taxon>
    </lineage>
</organism>
<proteinExistence type="predicted"/>
<evidence type="ECO:0000313" key="4">
    <source>
        <dbReference type="Proteomes" id="UP001062223"/>
    </source>
</evidence>
<feature type="region of interest" description="Disordered" evidence="1">
    <location>
        <begin position="33"/>
        <end position="61"/>
    </location>
</feature>
<dbReference type="EMBL" id="CP106879">
    <property type="protein sequence ID" value="UYC79311.1"/>
    <property type="molecule type" value="Genomic_DNA"/>
</dbReference>
<evidence type="ECO:0008006" key="5">
    <source>
        <dbReference type="Google" id="ProtNLM"/>
    </source>
</evidence>
<dbReference type="KEGG" id="cpoi:OE229_09085"/>
<dbReference type="PROSITE" id="PS51257">
    <property type="entry name" value="PROKAR_LIPOPROTEIN"/>
    <property type="match status" value="1"/>
</dbReference>
<feature type="signal peptide" evidence="2">
    <location>
        <begin position="1"/>
        <end position="23"/>
    </location>
</feature>